<evidence type="ECO:0000313" key="1">
    <source>
        <dbReference type="EMBL" id="KKC40964.1"/>
    </source>
</evidence>
<dbReference type="Pfam" id="PF06698">
    <property type="entry name" value="DUF1192"/>
    <property type="match status" value="1"/>
</dbReference>
<dbReference type="PATRIC" id="fig|1293439.3.peg.2779"/>
<dbReference type="OrthoDB" id="7950812at2"/>
<dbReference type="EMBL" id="LANJ01000004">
    <property type="protein sequence ID" value="KKC40964.1"/>
    <property type="molecule type" value="Genomic_DNA"/>
</dbReference>
<protein>
    <recommendedName>
        <fullName evidence="3">DUF1192 domain-containing protein</fullName>
    </recommendedName>
</protein>
<comment type="caution">
    <text evidence="1">The sequence shown here is derived from an EMBL/GenBank/DDBJ whole genome shotgun (WGS) entry which is preliminary data.</text>
</comment>
<evidence type="ECO:0008006" key="3">
    <source>
        <dbReference type="Google" id="ProtNLM"/>
    </source>
</evidence>
<dbReference type="Proteomes" id="UP000033411">
    <property type="component" value="Unassembled WGS sequence"/>
</dbReference>
<name>A0A0F5QLP4_9HYPH</name>
<dbReference type="InterPro" id="IPR009579">
    <property type="entry name" value="DUF1192"/>
</dbReference>
<gene>
    <name evidence="1" type="ORF">WH87_02070</name>
</gene>
<dbReference type="RefSeq" id="WP_046140037.1">
    <property type="nucleotide sequence ID" value="NZ_LANJ01000004.1"/>
</dbReference>
<evidence type="ECO:0000313" key="2">
    <source>
        <dbReference type="Proteomes" id="UP000033411"/>
    </source>
</evidence>
<organism evidence="1 2">
    <name type="scientific">Devosia epidermidihirudinis</name>
    <dbReference type="NCBI Taxonomy" id="1293439"/>
    <lineage>
        <taxon>Bacteria</taxon>
        <taxon>Pseudomonadati</taxon>
        <taxon>Pseudomonadota</taxon>
        <taxon>Alphaproteobacteria</taxon>
        <taxon>Hyphomicrobiales</taxon>
        <taxon>Devosiaceae</taxon>
        <taxon>Devosia</taxon>
    </lineage>
</organism>
<accession>A0A0F5QLP4</accession>
<reference evidence="1 2" key="1">
    <citation type="submission" date="2015-03" db="EMBL/GenBank/DDBJ databases">
        <authorList>
            <person name="Lepp D."/>
            <person name="Hassan Y.I."/>
            <person name="Li X.-Z."/>
            <person name="Zhou T."/>
        </authorList>
    </citation>
    <scope>NUCLEOTIDE SEQUENCE [LARGE SCALE GENOMIC DNA]</scope>
    <source>
        <strain evidence="1 2">E84</strain>
    </source>
</reference>
<sequence>MNDDEISKPKAHEVGMAIDTMSIEELSDRIGLLEAEIVRLRAAIDARGNTRKAADAMFKF</sequence>
<proteinExistence type="predicted"/>
<dbReference type="AlphaFoldDB" id="A0A0F5QLP4"/>
<keyword evidence="2" id="KW-1185">Reference proteome</keyword>
<dbReference type="STRING" id="1293439.WH87_02070"/>